<dbReference type="EMBL" id="BMAW01000206">
    <property type="protein sequence ID" value="GFS67998.1"/>
    <property type="molecule type" value="Genomic_DNA"/>
</dbReference>
<reference evidence="1" key="1">
    <citation type="submission" date="2020-08" db="EMBL/GenBank/DDBJ databases">
        <title>Multicomponent nature underlies the extraordinary mechanical properties of spider dragline silk.</title>
        <authorList>
            <person name="Kono N."/>
            <person name="Nakamura H."/>
            <person name="Mori M."/>
            <person name="Yoshida Y."/>
            <person name="Ohtoshi R."/>
            <person name="Malay A.D."/>
            <person name="Moran D.A.P."/>
            <person name="Tomita M."/>
            <person name="Numata K."/>
            <person name="Arakawa K."/>
        </authorList>
    </citation>
    <scope>NUCLEOTIDE SEQUENCE</scope>
</reference>
<comment type="caution">
    <text evidence="1">The sequence shown here is derived from an EMBL/GenBank/DDBJ whole genome shotgun (WGS) entry which is preliminary data.</text>
</comment>
<dbReference type="Proteomes" id="UP000887013">
    <property type="component" value="Unassembled WGS sequence"/>
</dbReference>
<evidence type="ECO:0000313" key="1">
    <source>
        <dbReference type="EMBL" id="GFS67998.1"/>
    </source>
</evidence>
<evidence type="ECO:0000313" key="2">
    <source>
        <dbReference type="Proteomes" id="UP000887013"/>
    </source>
</evidence>
<sequence>MMDLSCTELMGCMRVGSIFFVTPYVYSRRSYISYDQVTCFDLGAESDFLNFILRPDEIDFLLHPQFHFTSDFLKSSFIKDKDYFSLVLFPRADKKF</sequence>
<name>A0A8X6MML9_NEPPI</name>
<accession>A0A8X6MML9</accession>
<dbReference type="AlphaFoldDB" id="A0A8X6MML9"/>
<proteinExistence type="predicted"/>
<gene>
    <name evidence="1" type="ORF">NPIL_193561</name>
</gene>
<organism evidence="1 2">
    <name type="scientific">Nephila pilipes</name>
    <name type="common">Giant wood spider</name>
    <name type="synonym">Nephila maculata</name>
    <dbReference type="NCBI Taxonomy" id="299642"/>
    <lineage>
        <taxon>Eukaryota</taxon>
        <taxon>Metazoa</taxon>
        <taxon>Ecdysozoa</taxon>
        <taxon>Arthropoda</taxon>
        <taxon>Chelicerata</taxon>
        <taxon>Arachnida</taxon>
        <taxon>Araneae</taxon>
        <taxon>Araneomorphae</taxon>
        <taxon>Entelegynae</taxon>
        <taxon>Araneoidea</taxon>
        <taxon>Nephilidae</taxon>
        <taxon>Nephila</taxon>
    </lineage>
</organism>
<keyword evidence="2" id="KW-1185">Reference proteome</keyword>
<protein>
    <submittedName>
        <fullName evidence="1">Uncharacterized protein</fullName>
    </submittedName>
</protein>